<keyword evidence="10" id="KW-1133">Transmembrane helix</keyword>
<dbReference type="SMART" id="SM00091">
    <property type="entry name" value="PAS"/>
    <property type="match status" value="1"/>
</dbReference>
<feature type="domain" description="PAC" evidence="15">
    <location>
        <begin position="491"/>
        <end position="543"/>
    </location>
</feature>
<dbReference type="PROSITE" id="PS50109">
    <property type="entry name" value="HIS_KIN"/>
    <property type="match status" value="1"/>
</dbReference>
<dbReference type="NCBIfam" id="TIGR00229">
    <property type="entry name" value="sensory_box"/>
    <property type="match status" value="1"/>
</dbReference>
<keyword evidence="6" id="KW-0812">Transmembrane</keyword>
<feature type="domain" description="PAC" evidence="15">
    <location>
        <begin position="357"/>
        <end position="409"/>
    </location>
</feature>
<dbReference type="SUPFAM" id="SSF55874">
    <property type="entry name" value="ATPase domain of HSP90 chaperone/DNA topoisomerase II/histidine kinase"/>
    <property type="match status" value="1"/>
</dbReference>
<dbReference type="CDD" id="cd00130">
    <property type="entry name" value="PAS"/>
    <property type="match status" value="1"/>
</dbReference>
<dbReference type="SMART" id="SM00388">
    <property type="entry name" value="HisKA"/>
    <property type="match status" value="1"/>
</dbReference>
<dbReference type="SUPFAM" id="SSF47384">
    <property type="entry name" value="Homodimeric domain of signal transducing histidine kinase"/>
    <property type="match status" value="1"/>
</dbReference>
<dbReference type="InterPro" id="IPR036890">
    <property type="entry name" value="HATPase_C_sf"/>
</dbReference>
<evidence type="ECO:0000256" key="3">
    <source>
        <dbReference type="ARBA" id="ARBA00012438"/>
    </source>
</evidence>
<dbReference type="InterPro" id="IPR003594">
    <property type="entry name" value="HATPase_dom"/>
</dbReference>
<comment type="catalytic activity">
    <reaction evidence="1">
        <text>ATP + protein L-histidine = ADP + protein N-phospho-L-histidine.</text>
        <dbReference type="EC" id="2.7.13.3"/>
    </reaction>
</comment>
<feature type="domain" description="PAS" evidence="14">
    <location>
        <begin position="283"/>
        <end position="353"/>
    </location>
</feature>
<evidence type="ECO:0000256" key="11">
    <source>
        <dbReference type="ARBA" id="ARBA00023012"/>
    </source>
</evidence>
<keyword evidence="5" id="KW-0808">Transferase</keyword>
<comment type="caution">
    <text evidence="16">The sequence shown here is derived from an EMBL/GenBank/DDBJ whole genome shotgun (WGS) entry which is preliminary data.</text>
</comment>
<dbReference type="InterPro" id="IPR029016">
    <property type="entry name" value="GAF-like_dom_sf"/>
</dbReference>
<dbReference type="SUPFAM" id="SSF55785">
    <property type="entry name" value="PYP-like sensor domain (PAS domain)"/>
    <property type="match status" value="2"/>
</dbReference>
<dbReference type="Gene3D" id="3.30.450.20">
    <property type="entry name" value="PAS domain"/>
    <property type="match status" value="2"/>
</dbReference>
<dbReference type="AlphaFoldDB" id="A0A150S126"/>
<dbReference type="Proteomes" id="UP000075515">
    <property type="component" value="Unassembled WGS sequence"/>
</dbReference>
<dbReference type="SUPFAM" id="SSF55781">
    <property type="entry name" value="GAF domain-like"/>
    <property type="match status" value="1"/>
</dbReference>
<dbReference type="InterPro" id="IPR000014">
    <property type="entry name" value="PAS"/>
</dbReference>
<dbReference type="Pfam" id="PF13185">
    <property type="entry name" value="GAF_2"/>
    <property type="match status" value="1"/>
</dbReference>
<organism evidence="16 17">
    <name type="scientific">Sorangium cellulosum</name>
    <name type="common">Polyangium cellulosum</name>
    <dbReference type="NCBI Taxonomy" id="56"/>
    <lineage>
        <taxon>Bacteria</taxon>
        <taxon>Pseudomonadati</taxon>
        <taxon>Myxococcota</taxon>
        <taxon>Polyangia</taxon>
        <taxon>Polyangiales</taxon>
        <taxon>Polyangiaceae</taxon>
        <taxon>Sorangium</taxon>
    </lineage>
</organism>
<evidence type="ECO:0000313" key="16">
    <source>
        <dbReference type="EMBL" id="KYF83501.1"/>
    </source>
</evidence>
<dbReference type="Gene3D" id="3.30.565.10">
    <property type="entry name" value="Histidine kinase-like ATPase, C-terminal domain"/>
    <property type="match status" value="1"/>
</dbReference>
<dbReference type="Gene3D" id="3.30.450.40">
    <property type="match status" value="1"/>
</dbReference>
<dbReference type="FunFam" id="3.30.565.10:FF:000006">
    <property type="entry name" value="Sensor histidine kinase WalK"/>
    <property type="match status" value="1"/>
</dbReference>
<dbReference type="Pfam" id="PF00512">
    <property type="entry name" value="HisKA"/>
    <property type="match status" value="1"/>
</dbReference>
<dbReference type="InterPro" id="IPR003018">
    <property type="entry name" value="GAF"/>
</dbReference>
<evidence type="ECO:0000256" key="1">
    <source>
        <dbReference type="ARBA" id="ARBA00000085"/>
    </source>
</evidence>
<dbReference type="Pfam" id="PF02518">
    <property type="entry name" value="HATPase_c"/>
    <property type="match status" value="1"/>
</dbReference>
<evidence type="ECO:0000256" key="6">
    <source>
        <dbReference type="ARBA" id="ARBA00022692"/>
    </source>
</evidence>
<dbReference type="PANTHER" id="PTHR42878:SF7">
    <property type="entry name" value="SENSOR HISTIDINE KINASE GLRK"/>
    <property type="match status" value="1"/>
</dbReference>
<dbReference type="InterPro" id="IPR013655">
    <property type="entry name" value="PAS_fold_3"/>
</dbReference>
<evidence type="ECO:0000256" key="4">
    <source>
        <dbReference type="ARBA" id="ARBA00022553"/>
    </source>
</evidence>
<dbReference type="InterPro" id="IPR001610">
    <property type="entry name" value="PAC"/>
</dbReference>
<dbReference type="InterPro" id="IPR050351">
    <property type="entry name" value="BphY/WalK/GraS-like"/>
</dbReference>
<keyword evidence="11" id="KW-0902">Two-component regulatory system</keyword>
<evidence type="ECO:0000256" key="2">
    <source>
        <dbReference type="ARBA" id="ARBA00004141"/>
    </source>
</evidence>
<dbReference type="Pfam" id="PF08447">
    <property type="entry name" value="PAS_3"/>
    <property type="match status" value="1"/>
</dbReference>
<evidence type="ECO:0000256" key="9">
    <source>
        <dbReference type="ARBA" id="ARBA00022840"/>
    </source>
</evidence>
<evidence type="ECO:0000256" key="7">
    <source>
        <dbReference type="ARBA" id="ARBA00022741"/>
    </source>
</evidence>
<dbReference type="InterPro" id="IPR004358">
    <property type="entry name" value="Sig_transdc_His_kin-like_C"/>
</dbReference>
<dbReference type="InterPro" id="IPR005467">
    <property type="entry name" value="His_kinase_dom"/>
</dbReference>
<gene>
    <name evidence="16" type="ORF">BE18_42280</name>
</gene>
<dbReference type="SMART" id="SM00086">
    <property type="entry name" value="PAC"/>
    <property type="match status" value="2"/>
</dbReference>
<dbReference type="Pfam" id="PF13426">
    <property type="entry name" value="PAS_9"/>
    <property type="match status" value="1"/>
</dbReference>
<dbReference type="EC" id="2.7.13.3" evidence="3"/>
<dbReference type="CDD" id="cd00075">
    <property type="entry name" value="HATPase"/>
    <property type="match status" value="1"/>
</dbReference>
<keyword evidence="9" id="KW-0067">ATP-binding</keyword>
<dbReference type="PROSITE" id="PS50112">
    <property type="entry name" value="PAS"/>
    <property type="match status" value="1"/>
</dbReference>
<dbReference type="GO" id="GO:0005524">
    <property type="term" value="F:ATP binding"/>
    <property type="evidence" value="ECO:0007669"/>
    <property type="project" value="UniProtKB-KW"/>
</dbReference>
<dbReference type="PROSITE" id="PS50113">
    <property type="entry name" value="PAC"/>
    <property type="match status" value="2"/>
</dbReference>
<dbReference type="GO" id="GO:0000155">
    <property type="term" value="F:phosphorelay sensor kinase activity"/>
    <property type="evidence" value="ECO:0007669"/>
    <property type="project" value="InterPro"/>
</dbReference>
<evidence type="ECO:0000259" key="14">
    <source>
        <dbReference type="PROSITE" id="PS50112"/>
    </source>
</evidence>
<dbReference type="EMBL" id="JEMC01003127">
    <property type="protein sequence ID" value="KYF83501.1"/>
    <property type="molecule type" value="Genomic_DNA"/>
</dbReference>
<comment type="subcellular location">
    <subcellularLocation>
        <location evidence="2">Membrane</location>
        <topology evidence="2">Multi-pass membrane protein</topology>
    </subcellularLocation>
</comment>
<sequence>MTLQAAWLSCDNRPIEAGAMWWTEEIEASCSREEEVARMASPCGCGRREAGATPAELIARAALGIARTTDLDELAGLLLEQVMELGARAAYLLLASDRTAELGLHSHRHLPADVRRGLARVALDAPLLDARAASTGRVQVMSDARSVEPGSCLTREVCARVDAQSVVSMPLCARGRCLGVLSWYLPHPHPDAGVDLGALATLFAMGLDSALARQENARISAPLEPVRRSTADSGDSLDRPVALQPMVDRARAIAGAEYAALGVHARDDDTNERKQAEKALRESEERFRLSFEYAPIGKAIIGLDGRFIRVNHAYCEIVGYSAEELSKRRFQDITHPDDLDTDVGLVEQLRRGEIQRYQLAKRYIRKDGTVIAVILHASVVRGEDGEPIHYIAQVEDVTARKQAEEERERLLAQLDAERKTLQTVFDSAPVPLLLIERNREELVIANPHGVEITGGAAARSQYVGRMRRPDGTPITLDELPSSRAMRGETVPGEEIVIAEADGSCRTFLVAAAPLRDGGGKITGAVVAGEDISPLKELDRMREEWTSIIAHDLRQPITNIVLKASLLAKQPQSSDKAQHILASAMQLNRMISDLLDVSRLESHRLDLRPAEVDLPALIRATVERTADATKGHGVEVEVLDRIPPLLADSGRLEQVLTNLLSNAAKYGAPGTPIRIAVERRGGEVLVAVQNEGKGIAPEELPRLFARYYRTREAKAGGAAGLGLGLYIVRGLIEAHGGRVWAESAPGKTSFQFTLPLPQRARSSDRVPW</sequence>
<dbReference type="CDD" id="cd00082">
    <property type="entry name" value="HisKA"/>
    <property type="match status" value="1"/>
</dbReference>
<feature type="domain" description="Histidine kinase" evidence="13">
    <location>
        <begin position="547"/>
        <end position="757"/>
    </location>
</feature>
<keyword evidence="7" id="KW-0547">Nucleotide-binding</keyword>
<dbReference type="GO" id="GO:0030295">
    <property type="term" value="F:protein kinase activator activity"/>
    <property type="evidence" value="ECO:0007669"/>
    <property type="project" value="TreeGrafter"/>
</dbReference>
<dbReference type="InterPro" id="IPR036097">
    <property type="entry name" value="HisK_dim/P_sf"/>
</dbReference>
<evidence type="ECO:0000259" key="15">
    <source>
        <dbReference type="PROSITE" id="PS50113"/>
    </source>
</evidence>
<dbReference type="PANTHER" id="PTHR42878">
    <property type="entry name" value="TWO-COMPONENT HISTIDINE KINASE"/>
    <property type="match status" value="1"/>
</dbReference>
<name>A0A150S126_SORCE</name>
<evidence type="ECO:0000256" key="5">
    <source>
        <dbReference type="ARBA" id="ARBA00022679"/>
    </source>
</evidence>
<dbReference type="InterPro" id="IPR003661">
    <property type="entry name" value="HisK_dim/P_dom"/>
</dbReference>
<evidence type="ECO:0000313" key="17">
    <source>
        <dbReference type="Proteomes" id="UP000075515"/>
    </source>
</evidence>
<proteinExistence type="predicted"/>
<dbReference type="GO" id="GO:0007234">
    <property type="term" value="P:osmosensory signaling via phosphorelay pathway"/>
    <property type="evidence" value="ECO:0007669"/>
    <property type="project" value="TreeGrafter"/>
</dbReference>
<keyword evidence="8" id="KW-0418">Kinase</keyword>
<accession>A0A150S126</accession>
<keyword evidence="12" id="KW-0472">Membrane</keyword>
<evidence type="ECO:0000256" key="12">
    <source>
        <dbReference type="ARBA" id="ARBA00023136"/>
    </source>
</evidence>
<dbReference type="GO" id="GO:0000156">
    <property type="term" value="F:phosphorelay response regulator activity"/>
    <property type="evidence" value="ECO:0007669"/>
    <property type="project" value="TreeGrafter"/>
</dbReference>
<dbReference type="GO" id="GO:0016020">
    <property type="term" value="C:membrane"/>
    <property type="evidence" value="ECO:0007669"/>
    <property type="project" value="UniProtKB-SubCell"/>
</dbReference>
<evidence type="ECO:0000259" key="13">
    <source>
        <dbReference type="PROSITE" id="PS50109"/>
    </source>
</evidence>
<dbReference type="Gene3D" id="1.10.287.130">
    <property type="match status" value="1"/>
</dbReference>
<reference evidence="16 17" key="1">
    <citation type="submission" date="2014-02" db="EMBL/GenBank/DDBJ databases">
        <title>The small core and large imbalanced accessory genome model reveals a collaborative survival strategy of Sorangium cellulosum strains in nature.</title>
        <authorList>
            <person name="Han K."/>
            <person name="Peng R."/>
            <person name="Blom J."/>
            <person name="Li Y.-Z."/>
        </authorList>
    </citation>
    <scope>NUCLEOTIDE SEQUENCE [LARGE SCALE GENOMIC DNA]</scope>
    <source>
        <strain evidence="16 17">So0149</strain>
    </source>
</reference>
<dbReference type="InterPro" id="IPR035965">
    <property type="entry name" value="PAS-like_dom_sf"/>
</dbReference>
<dbReference type="InterPro" id="IPR000700">
    <property type="entry name" value="PAS-assoc_C"/>
</dbReference>
<protein>
    <recommendedName>
        <fullName evidence="3">histidine kinase</fullName>
        <ecNumber evidence="3">2.7.13.3</ecNumber>
    </recommendedName>
</protein>
<evidence type="ECO:0000256" key="10">
    <source>
        <dbReference type="ARBA" id="ARBA00022989"/>
    </source>
</evidence>
<keyword evidence="4" id="KW-0597">Phosphoprotein</keyword>
<dbReference type="PRINTS" id="PR00344">
    <property type="entry name" value="BCTRLSENSOR"/>
</dbReference>
<dbReference type="SMART" id="SM00387">
    <property type="entry name" value="HATPase_c"/>
    <property type="match status" value="1"/>
</dbReference>
<evidence type="ECO:0000256" key="8">
    <source>
        <dbReference type="ARBA" id="ARBA00022777"/>
    </source>
</evidence>